<accession>A0ABQ8UXP3</accession>
<protein>
    <submittedName>
        <fullName evidence="2">Uncharacterized protein</fullName>
    </submittedName>
</protein>
<comment type="caution">
    <text evidence="2">The sequence shown here is derived from an EMBL/GenBank/DDBJ whole genome shotgun (WGS) entry which is preliminary data.</text>
</comment>
<keyword evidence="3" id="KW-1185">Reference proteome</keyword>
<dbReference type="Proteomes" id="UP001141327">
    <property type="component" value="Unassembled WGS sequence"/>
</dbReference>
<feature type="region of interest" description="Disordered" evidence="1">
    <location>
        <begin position="734"/>
        <end position="756"/>
    </location>
</feature>
<organism evidence="2 3">
    <name type="scientific">Paratrimastix pyriformis</name>
    <dbReference type="NCBI Taxonomy" id="342808"/>
    <lineage>
        <taxon>Eukaryota</taxon>
        <taxon>Metamonada</taxon>
        <taxon>Preaxostyla</taxon>
        <taxon>Paratrimastigidae</taxon>
        <taxon>Paratrimastix</taxon>
    </lineage>
</organism>
<dbReference type="InterPro" id="IPR032675">
    <property type="entry name" value="LRR_dom_sf"/>
</dbReference>
<feature type="compositionally biased region" description="Basic and acidic residues" evidence="1">
    <location>
        <begin position="734"/>
        <end position="748"/>
    </location>
</feature>
<reference evidence="2" key="1">
    <citation type="journal article" date="2022" name="bioRxiv">
        <title>Genomics of Preaxostyla Flagellates Illuminates Evolutionary Transitions and the Path Towards Mitochondrial Loss.</title>
        <authorList>
            <person name="Novak L.V.F."/>
            <person name="Treitli S.C."/>
            <person name="Pyrih J."/>
            <person name="Halakuc P."/>
            <person name="Pipaliya S.V."/>
            <person name="Vacek V."/>
            <person name="Brzon O."/>
            <person name="Soukal P."/>
            <person name="Eme L."/>
            <person name="Dacks J.B."/>
            <person name="Karnkowska A."/>
            <person name="Elias M."/>
            <person name="Hampl V."/>
        </authorList>
    </citation>
    <scope>NUCLEOTIDE SEQUENCE</scope>
    <source>
        <strain evidence="2">RCP-MX</strain>
    </source>
</reference>
<evidence type="ECO:0000256" key="1">
    <source>
        <dbReference type="SAM" id="MobiDB-lite"/>
    </source>
</evidence>
<gene>
    <name evidence="2" type="ORF">PAPYR_514</name>
</gene>
<dbReference type="SUPFAM" id="SSF52058">
    <property type="entry name" value="L domain-like"/>
    <property type="match status" value="1"/>
</dbReference>
<dbReference type="Gene3D" id="3.80.10.10">
    <property type="entry name" value="Ribonuclease Inhibitor"/>
    <property type="match status" value="2"/>
</dbReference>
<evidence type="ECO:0000313" key="3">
    <source>
        <dbReference type="Proteomes" id="UP001141327"/>
    </source>
</evidence>
<feature type="region of interest" description="Disordered" evidence="1">
    <location>
        <begin position="1"/>
        <end position="31"/>
    </location>
</feature>
<name>A0ABQ8UXP3_9EUKA</name>
<dbReference type="EMBL" id="JAPMOS010000002">
    <property type="protein sequence ID" value="KAJ4462542.1"/>
    <property type="molecule type" value="Genomic_DNA"/>
</dbReference>
<sequence>MQPRERDKRRKSSHHISQQVGASSRDPDQSRTSIRMEAPIALGEPFVFPPPDLMPNFVATSADPLRTYVQLLGLSHAIRLAVRGTPRKLSFDEDPRFRSEMPTPTADAVAALVGPCKGLTTLAFRFDGKTPVYGCGLTEAAYAGWVDEAFGGHDRLAVLDYLPTFYEPAIERILGHLPGLVELRLGTRPKTISAHLLAALVRSCPHLKVLQGASKQLAQLDTALAPLAGSLQEFRLPCLRPSANLDAFVPLLSALETLVIGHCRPASLEPIVAHLTHFGMALPDYEFLGCITPAGLARLLAAHPAMMQRLQLVLKAPNADGLADLKAALDGLPRLTHLDLTYHFVQHRAADPLDLPHGLLGRLEDLTLRAHDSLVPEVAPRPLLSITSSRLAHLNLQVNSVVTALVLDCPALVELRLPKMAADGQLTLNCPRLRELENVPLWYAGSRSTPPMPSLESVGFAGGNPVWLPDLLASSPRLQCLGVVLARQDLLSCLCSCDTLCCALTTEPRRSTLRLYLGVLAHPTLFPDPRIVLRFPERLETLWLTFVAPSSSESGEGGVGPLDLRVEAPGLRRFEIVHSDHLDLRIRLDCPALTALSLEIRPSQITSLKLVNSRTQLQTLTINGRCKSASLLDLLDRHHHLRAVRLASVSAHVWARLVTALGKLPRLVRLAMDVSNAPSPILLTCPQLRALELMETEDRDVVLACPLIEMIKGIPDPSGHLELTVPAPNLPLDKRRALSPNRRSDHSRWVASGESA</sequence>
<evidence type="ECO:0000313" key="2">
    <source>
        <dbReference type="EMBL" id="KAJ4462542.1"/>
    </source>
</evidence>
<proteinExistence type="predicted"/>